<keyword evidence="7 10" id="KW-0472">Membrane</keyword>
<comment type="subcellular location">
    <subcellularLocation>
        <location evidence="1">Cell membrane</location>
        <topology evidence="1">Multi-pass membrane protein</topology>
    </subcellularLocation>
</comment>
<gene>
    <name evidence="12" type="ORF">OSH07_03460</name>
</gene>
<feature type="domain" description="Polysaccharide chain length determinant N-terminal" evidence="11">
    <location>
        <begin position="42"/>
        <end position="128"/>
    </location>
</feature>
<keyword evidence="4" id="KW-0547">Nucleotide-binding</keyword>
<sequence length="755" mass="80699">MSMLDGRGPRLAFEDEQAALATPAAGPASAPAFRADGLDPWRLLRLLRRQWWTFLAVVVTINLLTALVLFWVTPTYKASALVIVDPWQHSVLDADRSGAGRPADAARVESEVEILRSPGVLLAVVEKLDLARDPEFTPRPGWAIRLRSLAGMETPPPSAEQAARQTLRRLGPAIAISRRGATYVIEVAARSQDPAKAARIANALAAAYIDAQIRAKVDFAADVQKRLAQQLESARAALREMDRKLDSFLDDSIGTIEDAELRTELSEIRAAIKEQEANRLRYDALAGRSRERARKREWDALIAELNSDRMVRLNAQAAALRQGPEPADSAETAAKLAQLDRQIDKEAQSVIARIAAEAGAAQQNEAELRARLSQRLADPDIPAEIVQHFREVEGDAAALRLVVDKLTTSSTAATAEIDLQLPDSRIVSPALPPSTPASPDEPLIATLALALSLMLGAAAAILRDRLAGGFADEAALEDFAGVPVLAALPPIAPRADRPGEKPATEVLDHPGSAYAVAIRRLRLALDLAPSGGRLALGSARVVLVTAALPGEGATQTAISLARCLALSGRRTLLIDGNLRQPEVHAALDLERRHGLADLLASRGPAGAPDRLVVDELTPHLAVAAGPGDPRCNVDALLESGSLSGLLQTARQNYDHVVIDSPALLPTVDTLFWIRHADDILMVIDATTSPHDIHAGLRALARGGRGTAHLWLALNRAAGRQSARRPRGGPPAATATIRKEYSQSAGPDRTPERAAR</sequence>
<dbReference type="InterPro" id="IPR027417">
    <property type="entry name" value="P-loop_NTPase"/>
</dbReference>
<evidence type="ECO:0000313" key="12">
    <source>
        <dbReference type="EMBL" id="MCX5568244.1"/>
    </source>
</evidence>
<evidence type="ECO:0000256" key="8">
    <source>
        <dbReference type="SAM" id="Coils"/>
    </source>
</evidence>
<keyword evidence="3 10" id="KW-0812">Transmembrane</keyword>
<dbReference type="Pfam" id="PF02706">
    <property type="entry name" value="Wzz"/>
    <property type="match status" value="1"/>
</dbReference>
<evidence type="ECO:0000256" key="4">
    <source>
        <dbReference type="ARBA" id="ARBA00022741"/>
    </source>
</evidence>
<dbReference type="InterPro" id="IPR003856">
    <property type="entry name" value="LPS_length_determ_N"/>
</dbReference>
<organism evidence="12 13">
    <name type="scientific">Kaistia nematophila</name>
    <dbReference type="NCBI Taxonomy" id="2994654"/>
    <lineage>
        <taxon>Bacteria</taxon>
        <taxon>Pseudomonadati</taxon>
        <taxon>Pseudomonadota</taxon>
        <taxon>Alphaproteobacteria</taxon>
        <taxon>Hyphomicrobiales</taxon>
        <taxon>Kaistiaceae</taxon>
        <taxon>Kaistia</taxon>
    </lineage>
</organism>
<dbReference type="RefSeq" id="WP_266337195.1">
    <property type="nucleotide sequence ID" value="NZ_JAPKNK010000001.1"/>
</dbReference>
<keyword evidence="13" id="KW-1185">Reference proteome</keyword>
<accession>A0A9X3DZ14</accession>
<feature type="region of interest" description="Disordered" evidence="9">
    <location>
        <begin position="718"/>
        <end position="755"/>
    </location>
</feature>
<name>A0A9X3DZ14_9HYPH</name>
<dbReference type="CDD" id="cd05387">
    <property type="entry name" value="BY-kinase"/>
    <property type="match status" value="1"/>
</dbReference>
<dbReference type="SUPFAM" id="SSF52540">
    <property type="entry name" value="P-loop containing nucleoside triphosphate hydrolases"/>
    <property type="match status" value="1"/>
</dbReference>
<evidence type="ECO:0000256" key="3">
    <source>
        <dbReference type="ARBA" id="ARBA00022692"/>
    </source>
</evidence>
<dbReference type="InterPro" id="IPR005702">
    <property type="entry name" value="Wzc-like_C"/>
</dbReference>
<evidence type="ECO:0000256" key="10">
    <source>
        <dbReference type="SAM" id="Phobius"/>
    </source>
</evidence>
<dbReference type="GO" id="GO:0004713">
    <property type="term" value="F:protein tyrosine kinase activity"/>
    <property type="evidence" value="ECO:0007669"/>
    <property type="project" value="TreeGrafter"/>
</dbReference>
<dbReference type="GO" id="GO:0005886">
    <property type="term" value="C:plasma membrane"/>
    <property type="evidence" value="ECO:0007669"/>
    <property type="project" value="UniProtKB-SubCell"/>
</dbReference>
<keyword evidence="8" id="KW-0175">Coiled coil</keyword>
<keyword evidence="6 10" id="KW-1133">Transmembrane helix</keyword>
<evidence type="ECO:0000256" key="5">
    <source>
        <dbReference type="ARBA" id="ARBA00022840"/>
    </source>
</evidence>
<dbReference type="EMBL" id="JAPKNK010000001">
    <property type="protein sequence ID" value="MCX5568244.1"/>
    <property type="molecule type" value="Genomic_DNA"/>
</dbReference>
<evidence type="ECO:0000256" key="9">
    <source>
        <dbReference type="SAM" id="MobiDB-lite"/>
    </source>
</evidence>
<evidence type="ECO:0000256" key="7">
    <source>
        <dbReference type="ARBA" id="ARBA00023136"/>
    </source>
</evidence>
<dbReference type="InterPro" id="IPR050445">
    <property type="entry name" value="Bact_polysacc_biosynth/exp"/>
</dbReference>
<feature type="transmembrane region" description="Helical" evidence="10">
    <location>
        <begin position="51"/>
        <end position="72"/>
    </location>
</feature>
<dbReference type="AlphaFoldDB" id="A0A9X3DZ14"/>
<dbReference type="Gene3D" id="3.40.50.300">
    <property type="entry name" value="P-loop containing nucleotide triphosphate hydrolases"/>
    <property type="match status" value="1"/>
</dbReference>
<dbReference type="PANTHER" id="PTHR32309">
    <property type="entry name" value="TYROSINE-PROTEIN KINASE"/>
    <property type="match status" value="1"/>
</dbReference>
<evidence type="ECO:0000256" key="6">
    <source>
        <dbReference type="ARBA" id="ARBA00022989"/>
    </source>
</evidence>
<keyword evidence="5" id="KW-0067">ATP-binding</keyword>
<dbReference type="PANTHER" id="PTHR32309:SF13">
    <property type="entry name" value="FERRIC ENTEROBACTIN TRANSPORT PROTEIN FEPE"/>
    <property type="match status" value="1"/>
</dbReference>
<proteinExistence type="predicted"/>
<evidence type="ECO:0000256" key="2">
    <source>
        <dbReference type="ARBA" id="ARBA00022475"/>
    </source>
</evidence>
<reference evidence="12" key="1">
    <citation type="submission" date="2022-11" db="EMBL/GenBank/DDBJ databases">
        <title>Biodiversity and phylogenetic relationships of bacteria.</title>
        <authorList>
            <person name="Machado R.A.R."/>
            <person name="Bhat A."/>
            <person name="Loulou A."/>
            <person name="Kallel S."/>
        </authorList>
    </citation>
    <scope>NUCLEOTIDE SEQUENCE</scope>
    <source>
        <strain evidence="12">K-TC2</strain>
    </source>
</reference>
<keyword evidence="2" id="KW-1003">Cell membrane</keyword>
<evidence type="ECO:0000313" key="13">
    <source>
        <dbReference type="Proteomes" id="UP001144805"/>
    </source>
</evidence>
<protein>
    <submittedName>
        <fullName evidence="12">Wzz/FepE/Etk N-terminal domain-containing protein</fullName>
    </submittedName>
</protein>
<evidence type="ECO:0000256" key="1">
    <source>
        <dbReference type="ARBA" id="ARBA00004651"/>
    </source>
</evidence>
<evidence type="ECO:0000259" key="11">
    <source>
        <dbReference type="Pfam" id="PF02706"/>
    </source>
</evidence>
<feature type="coiled-coil region" evidence="8">
    <location>
        <begin position="224"/>
        <end position="278"/>
    </location>
</feature>
<comment type="caution">
    <text evidence="12">The sequence shown here is derived from an EMBL/GenBank/DDBJ whole genome shotgun (WGS) entry which is preliminary data.</text>
</comment>
<dbReference type="Proteomes" id="UP001144805">
    <property type="component" value="Unassembled WGS sequence"/>
</dbReference>